<dbReference type="SUPFAM" id="SSF51735">
    <property type="entry name" value="NAD(P)-binding Rossmann-fold domains"/>
    <property type="match status" value="1"/>
</dbReference>
<dbReference type="GO" id="GO:0044877">
    <property type="term" value="F:protein-containing complex binding"/>
    <property type="evidence" value="ECO:0007669"/>
    <property type="project" value="TreeGrafter"/>
</dbReference>
<evidence type="ECO:0000313" key="2">
    <source>
        <dbReference type="Proteomes" id="UP000321635"/>
    </source>
</evidence>
<comment type="caution">
    <text evidence="1">The sequence shown here is derived from an EMBL/GenBank/DDBJ whole genome shotgun (WGS) entry which is preliminary data.</text>
</comment>
<dbReference type="InterPro" id="IPR051207">
    <property type="entry name" value="ComplexI_NDUFA9_subunit"/>
</dbReference>
<dbReference type="PANTHER" id="PTHR12126:SF11">
    <property type="entry name" value="NADH DEHYDROGENASE [UBIQUINONE] 1 ALPHA SUBCOMPLEX SUBUNIT 9, MITOCHONDRIAL"/>
    <property type="match status" value="1"/>
</dbReference>
<dbReference type="Gene3D" id="3.40.50.720">
    <property type="entry name" value="NAD(P)-binding Rossmann-like Domain"/>
    <property type="match status" value="2"/>
</dbReference>
<dbReference type="PANTHER" id="PTHR12126">
    <property type="entry name" value="NADH-UBIQUINONE OXIDOREDUCTASE 39 KDA SUBUNIT-RELATED"/>
    <property type="match status" value="1"/>
</dbReference>
<evidence type="ECO:0008006" key="3">
    <source>
        <dbReference type="Google" id="ProtNLM"/>
    </source>
</evidence>
<sequence length="297" mass="31238">MSAETVHVIGAGGRSGAALCKALLAQGRAVVPVVRDDDRYRRGLARAGVVLTGAGALREARFGDLEASLPPLRRALADATTVVCTAHARNVPVVLSCMPERAQLVCLGSTRKFTRWPDAHGDGVLRGERALLESGRPGVILHPTMIYGAEGENNVQRLAALLRLLPVVPLPAGGRALVQPIHQSDVTASVLAAIDIDWRGPEAIVIAGAAPVSYRDFVRMVADAAGVRRRPVLSVPAAPLIALAGVTRAIPGAPDIGGAEVRRLLEDKAFDVTAMRERLGVMPLALQEGLERLFGGL</sequence>
<dbReference type="OrthoDB" id="9811425at2"/>
<dbReference type="Proteomes" id="UP000321635">
    <property type="component" value="Unassembled WGS sequence"/>
</dbReference>
<proteinExistence type="predicted"/>
<protein>
    <recommendedName>
        <fullName evidence="3">NADH-ubiquinone oxidoreductase</fullName>
    </recommendedName>
</protein>
<dbReference type="AlphaFoldDB" id="A0A511XB10"/>
<accession>A0A511XB10</accession>
<organism evidence="1 2">
    <name type="scientific">Acetobacter nitrogenifigens DSM 23921 = NBRC 105050</name>
    <dbReference type="NCBI Taxonomy" id="1120919"/>
    <lineage>
        <taxon>Bacteria</taxon>
        <taxon>Pseudomonadati</taxon>
        <taxon>Pseudomonadota</taxon>
        <taxon>Alphaproteobacteria</taxon>
        <taxon>Acetobacterales</taxon>
        <taxon>Acetobacteraceae</taxon>
        <taxon>Acetobacter</taxon>
    </lineage>
</organism>
<dbReference type="EMBL" id="BJYF01000011">
    <property type="protein sequence ID" value="GEN60154.1"/>
    <property type="molecule type" value="Genomic_DNA"/>
</dbReference>
<evidence type="ECO:0000313" key="1">
    <source>
        <dbReference type="EMBL" id="GEN60154.1"/>
    </source>
</evidence>
<keyword evidence="2" id="KW-1185">Reference proteome</keyword>
<dbReference type="InterPro" id="IPR036291">
    <property type="entry name" value="NAD(P)-bd_dom_sf"/>
</dbReference>
<dbReference type="RefSeq" id="WP_026397140.1">
    <property type="nucleotide sequence ID" value="NZ_AUBI01000003.1"/>
</dbReference>
<dbReference type="STRING" id="1120919.GCA_000429165_01010"/>
<gene>
    <name evidence="1" type="ORF">ANI02nite_20380</name>
</gene>
<name>A0A511XB10_9PROT</name>
<reference evidence="1 2" key="1">
    <citation type="submission" date="2019-07" db="EMBL/GenBank/DDBJ databases">
        <title>Whole genome shotgun sequence of Acetobacter nitrogenifigens NBRC 105050.</title>
        <authorList>
            <person name="Hosoyama A."/>
            <person name="Uohara A."/>
            <person name="Ohji S."/>
            <person name="Ichikawa N."/>
        </authorList>
    </citation>
    <scope>NUCLEOTIDE SEQUENCE [LARGE SCALE GENOMIC DNA]</scope>
    <source>
        <strain evidence="1 2">NBRC 105050</strain>
    </source>
</reference>